<reference evidence="1 2" key="1">
    <citation type="submission" date="2024-09" db="EMBL/GenBank/DDBJ databases">
        <title>Novel species of the genus Pelomonas and Roseateles isolated from streams.</title>
        <authorList>
            <person name="Lu H."/>
        </authorList>
    </citation>
    <scope>NUCLEOTIDE SEQUENCE [LARGE SCALE GENOMIC DNA]</scope>
    <source>
        <strain evidence="1 2">DC23W</strain>
    </source>
</reference>
<name>A0ABW7EK11_9BURK</name>
<protein>
    <submittedName>
        <fullName evidence="1">Uncharacterized protein</fullName>
    </submittedName>
</protein>
<dbReference type="Proteomes" id="UP001606300">
    <property type="component" value="Unassembled WGS sequence"/>
</dbReference>
<evidence type="ECO:0000313" key="1">
    <source>
        <dbReference type="EMBL" id="MFG6413803.1"/>
    </source>
</evidence>
<proteinExistence type="predicted"/>
<organism evidence="1 2">
    <name type="scientific">Pelomonas dachongensis</name>
    <dbReference type="NCBI Taxonomy" id="3299029"/>
    <lineage>
        <taxon>Bacteria</taxon>
        <taxon>Pseudomonadati</taxon>
        <taxon>Pseudomonadota</taxon>
        <taxon>Betaproteobacteria</taxon>
        <taxon>Burkholderiales</taxon>
        <taxon>Sphaerotilaceae</taxon>
        <taxon>Roseateles</taxon>
    </lineage>
</organism>
<keyword evidence="2" id="KW-1185">Reference proteome</keyword>
<dbReference type="EMBL" id="JBIGHY010000002">
    <property type="protein sequence ID" value="MFG6413803.1"/>
    <property type="molecule type" value="Genomic_DNA"/>
</dbReference>
<dbReference type="RefSeq" id="WP_394469878.1">
    <property type="nucleotide sequence ID" value="NZ_JBIGHY010000002.1"/>
</dbReference>
<accession>A0ABW7EK11</accession>
<gene>
    <name evidence="1" type="ORF">ACG02S_07805</name>
</gene>
<comment type="caution">
    <text evidence="1">The sequence shown here is derived from an EMBL/GenBank/DDBJ whole genome shotgun (WGS) entry which is preliminary data.</text>
</comment>
<sequence length="149" mass="16018">MPTFAKQLLDAAETALASQLAIPASSTYFERVAPISDDECPALNVAVGEARKIGVVGSEGEYDLIELEVDMSFSVHTRGEARTRVADPFVDAVNGALMRDPSLGGLAQRLGLFSLRPRQAPAGTTVGIADVLYRARCLVRERDLSIFTH</sequence>
<evidence type="ECO:0000313" key="2">
    <source>
        <dbReference type="Proteomes" id="UP001606300"/>
    </source>
</evidence>